<reference evidence="1" key="1">
    <citation type="submission" date="2021-03" db="EMBL/GenBank/DDBJ databases">
        <title>Evolutionary priming and transition to the ectomycorrhizal habit in an iconic lineage of mushroom-forming fungi: is preadaptation a requirement?</title>
        <authorList>
            <consortium name="DOE Joint Genome Institute"/>
            <person name="Looney B.P."/>
            <person name="Miyauchi S."/>
            <person name="Morin E."/>
            <person name="Drula E."/>
            <person name="Courty P.E."/>
            <person name="Chicoki N."/>
            <person name="Fauchery L."/>
            <person name="Kohler A."/>
            <person name="Kuo A."/>
            <person name="LaButti K."/>
            <person name="Pangilinan J."/>
            <person name="Lipzen A."/>
            <person name="Riley R."/>
            <person name="Andreopoulos W."/>
            <person name="He G."/>
            <person name="Johnson J."/>
            <person name="Barry K.W."/>
            <person name="Grigoriev I.V."/>
            <person name="Nagy L."/>
            <person name="Hibbett D."/>
            <person name="Henrissat B."/>
            <person name="Matheny P.B."/>
            <person name="Labbe J."/>
            <person name="Martin A.F."/>
        </authorList>
    </citation>
    <scope>NUCLEOTIDE SEQUENCE</scope>
    <source>
        <strain evidence="1">BPL698</strain>
    </source>
</reference>
<name>A0ACC0UEV1_9AGAM</name>
<evidence type="ECO:0000313" key="1">
    <source>
        <dbReference type="EMBL" id="KAI9509850.1"/>
    </source>
</evidence>
<comment type="caution">
    <text evidence="1">The sequence shown here is derived from an EMBL/GenBank/DDBJ whole genome shotgun (WGS) entry which is preliminary data.</text>
</comment>
<proteinExistence type="predicted"/>
<evidence type="ECO:0000313" key="2">
    <source>
        <dbReference type="Proteomes" id="UP001207468"/>
    </source>
</evidence>
<gene>
    <name evidence="1" type="ORF">F5148DRAFT_1275037</name>
</gene>
<protein>
    <submittedName>
        <fullName evidence="1">Uncharacterized protein</fullName>
    </submittedName>
</protein>
<organism evidence="1 2">
    <name type="scientific">Russula earlei</name>
    <dbReference type="NCBI Taxonomy" id="71964"/>
    <lineage>
        <taxon>Eukaryota</taxon>
        <taxon>Fungi</taxon>
        <taxon>Dikarya</taxon>
        <taxon>Basidiomycota</taxon>
        <taxon>Agaricomycotina</taxon>
        <taxon>Agaricomycetes</taxon>
        <taxon>Russulales</taxon>
        <taxon>Russulaceae</taxon>
        <taxon>Russula</taxon>
    </lineage>
</organism>
<dbReference type="EMBL" id="JAGFNK010000054">
    <property type="protein sequence ID" value="KAI9509850.1"/>
    <property type="molecule type" value="Genomic_DNA"/>
</dbReference>
<accession>A0ACC0UEV1</accession>
<dbReference type="Proteomes" id="UP001207468">
    <property type="component" value="Unassembled WGS sequence"/>
</dbReference>
<sequence>MSSHDNDELIDYEDENDVVPNGATLTTSGGATADDDKDKKNFSGIHSTGFRDFLLKPELLRAISDLGFEHPSEVQQECIPQAVLGMDVLCQAKSGHGKTAVFVLATLQQLEPVNGEVSVIVLCHTRELAFQIKNEYTRFAKYMPDVRVGTFFGGTPVSKDAELLKDKSKCPHIVVATPGRLNALVRDKVLDAKNVKHFVLDECDKMLDQLDMRRDVQEIYRATPHHKQVMMFSATLAKDIRVTCKKFMANPLEIFVDDETKLTLHGLQQHYVKLEEVSKNRKLNDLLDTLEFNQVVIFVKSVARAIELDKLLVSCNFPSISIHSGLAQEERIKRYTAFKAFEKRILVATDIFGRGIDVERVNIVVNYDCPPDADSYLHRVGRAGRFGTKGLAVTFVSSEADQQVMGAIQSRFEVAVPELPDHIDPASYNSILSVPGYVFEKATPWEDTGSLTQLAEGSSLKDGSGVIAKIAPAHTNASVCLQREAHILARMQTSLEALSTTLRLVDLISISRSNGDCVILILVHPGPNLLGRYLPSTRINALLLAEPPSSRVSSPQGDVFMSEMGEGDIFKEVESADTMDLATFLEFAIQATHCLENLHKSGIVHREVRPNAYHINAHSGVVRLVHFGNRSVSLEMFGGPSPLVIQADGLGEENKSKVKEALCYMSPEQTGSTETTSDDHRTDLYSLGVMFWTLLVGRGMLPFEGGPLEVLHSIAQKRPYASARVLAQIIEKLLSKNPDSRYQSAYGLKADLLECQKRLSIAVSSLSEMSSELIPPFEIAKQDRYAGFTSPNILFGRERELDTIRNVIRHASTTYSRHNVLRETAYPTPAGSQRAASSERSRRSSFSAKNPETCDVPGQKKLIESNSSVGPATSSVNTVSDGIRKITLSPPRGREPRPHGVVVVGPAGVGKSSLILANQAKWRAYGLWGHAKFQGSMSAPFAALLSFDGFHTDLHRFVATLKTRLGPQLRIIPLLYDGVPELRDILHLFGISLDIPQETLATRELRARSFCFLTNAVLAQSRKLIFITLREDKPEIVSRVRSMFLGRSRVTWIQLDSLTYSSVASLVSRTLRQSKDNVAPLVRFIHRISSGNAFSVRNLLAMLQRQHLITFDWDRNCWQYNLPEIEKTLLSQKLTMDPNDISYLMSHLKKLPVDARKYLVWASCFGATFKTTDVAAVMDYGSPSGSSSSDLDTEDDRSTNDAVPAAREKSTSATRRSMRGLQIAIAEGWLVQRARDMCSFAHDRYRQAAEAEAMSLPDDLIAKIVLSGICLPLLEEHDRRGELVSLLIEAGDSAWARGAHEMAYQSLVNARSLLEQDVWTTNHRDYRESDRYIEACYERSSQSEERAFLLRLRSQNNWMRNDFDAALKDTLLALHILGLDLESNPTLETADAMFEQVKNEILAVGFDAILATPRTSEPRTDLAVALLGDAGTHAYWSTGEGFTDIIGLTTIQLALRSGMSPGSALGFFWALGASAERKGLYRFSADLGKLALRIAERHGTNADRCRSLVMYCSMVSAYDNVHIRSNLPRLEEAIKYANSAGDRVYVSLANFYSVQTKLFIGQPLDELVGAAEEIYNDMGQWPQGELAICAQGLLNCIRALGGYTENTSAKAIYSTSTFNEDEYLKSILDSSGSTLIGLTSYNAYKVVALFNLGYVQEAAFLGFSIYDTRDRHPNHRHTRYALFFHSLAMIACIREEYVTEDESGRYLEQIAANQTYIRRWLSASPVNTSTWVTLVDAELSSLEDSRDALQLYDVAVRSATTHDWPLEEGWALYLAPISFAVVSMTDSIMVGINGHKTMHESGTDITEEEAVTSLPASALASVLKWSKDIAADIHLFSALQRLTEIATETSGAQSACIAITGIGNMISPGPCKVHDPYQSVACFPIFSNRGQTFGALYLASKYAFSQNTLTLLSLLCQQANISVANALLFRSVQAGTKENLKMISAQKEALEDARQSREDALKATRIKSNFLASMSHELRTPFSSFYGLLDILSGTELNNGQREIALKLEFTGFSDCMELLLPMAAKKLDLSFNIERDVPSLFLMNLIGNAVKFTPHGSVKLLCSLDNERLSAKPGDVSLKFVIEDTGIGLSSSDVDLLFVPFQQADNSSTRRFGGTGLGLSICRQLVKLMGGVIGVHSELGKGSVFWFIHTCESFPLRGAMQTVQRVRARLMEPRPPRVLISSPSDAATSLLCSMLDGFDVSAVLTAEATADAIARLLESLRSPALKETKLIHLYTPITDAMSSNPVFGNSTSGIIRMTKPPRKARLLQALAKLRKLPPETYVDLRSAVNLMVEEPPESQRTLFGNILIAEDNPVAQKLLVKQLQRYDLNVVATSNGEEAITEWERHDPGYFSLAVFDHRDLASLLTTFGTPPPRGSNSK</sequence>
<keyword evidence="2" id="KW-1185">Reference proteome</keyword>